<sequence>SKNEESKRPKSKYLEMKPYSSSSLQNPLKLRAKLSKSIIYVAMDPSTSLVGIADLIGDSPFGVVHHRFALAFSFAVLTA</sequence>
<dbReference type="Proteomes" id="UP000824120">
    <property type="component" value="Chromosome 3"/>
</dbReference>
<keyword evidence="2" id="KW-1185">Reference proteome</keyword>
<comment type="caution">
    <text evidence="1">The sequence shown here is derived from an EMBL/GenBank/DDBJ whole genome shotgun (WGS) entry which is preliminary data.</text>
</comment>
<gene>
    <name evidence="1" type="ORF">H5410_014451</name>
</gene>
<organism evidence="1 2">
    <name type="scientific">Solanum commersonii</name>
    <name type="common">Commerson's wild potato</name>
    <name type="synonym">Commerson's nightshade</name>
    <dbReference type="NCBI Taxonomy" id="4109"/>
    <lineage>
        <taxon>Eukaryota</taxon>
        <taxon>Viridiplantae</taxon>
        <taxon>Streptophyta</taxon>
        <taxon>Embryophyta</taxon>
        <taxon>Tracheophyta</taxon>
        <taxon>Spermatophyta</taxon>
        <taxon>Magnoliopsida</taxon>
        <taxon>eudicotyledons</taxon>
        <taxon>Gunneridae</taxon>
        <taxon>Pentapetalae</taxon>
        <taxon>asterids</taxon>
        <taxon>lamiids</taxon>
        <taxon>Solanales</taxon>
        <taxon>Solanaceae</taxon>
        <taxon>Solanoideae</taxon>
        <taxon>Solaneae</taxon>
        <taxon>Solanum</taxon>
    </lineage>
</organism>
<accession>A0A9J5ZRA0</accession>
<protein>
    <submittedName>
        <fullName evidence="1">Uncharacterized protein</fullName>
    </submittedName>
</protein>
<dbReference type="AlphaFoldDB" id="A0A9J5ZRA0"/>
<evidence type="ECO:0000313" key="2">
    <source>
        <dbReference type="Proteomes" id="UP000824120"/>
    </source>
</evidence>
<evidence type="ECO:0000313" key="1">
    <source>
        <dbReference type="EMBL" id="KAG5614627.1"/>
    </source>
</evidence>
<reference evidence="1 2" key="1">
    <citation type="submission" date="2020-09" db="EMBL/GenBank/DDBJ databases">
        <title>De no assembly of potato wild relative species, Solanum commersonii.</title>
        <authorList>
            <person name="Cho K."/>
        </authorList>
    </citation>
    <scope>NUCLEOTIDE SEQUENCE [LARGE SCALE GENOMIC DNA]</scope>
    <source>
        <strain evidence="1">LZ3.2</strain>
        <tissue evidence="1">Leaf</tissue>
    </source>
</reference>
<feature type="non-terminal residue" evidence="1">
    <location>
        <position position="1"/>
    </location>
</feature>
<dbReference type="EMBL" id="JACXVP010000003">
    <property type="protein sequence ID" value="KAG5614627.1"/>
    <property type="molecule type" value="Genomic_DNA"/>
</dbReference>
<name>A0A9J5ZRA0_SOLCO</name>
<proteinExistence type="predicted"/>